<accession>A0A2K1ZLZ7</accession>
<dbReference type="PANTHER" id="PTHR28630">
    <property type="match status" value="1"/>
</dbReference>
<dbReference type="Pfam" id="PF13911">
    <property type="entry name" value="AhpC-TSA_2"/>
    <property type="match status" value="1"/>
</dbReference>
<name>A0A2K1ZLZ7_POPTR</name>
<evidence type="ECO:0000313" key="2">
    <source>
        <dbReference type="Proteomes" id="UP000006729"/>
    </source>
</evidence>
<keyword evidence="2" id="KW-1185">Reference proteome</keyword>
<dbReference type="InterPro" id="IPR032801">
    <property type="entry name" value="PXL2A/B/C"/>
</dbReference>
<gene>
    <name evidence="1" type="ORF">POPTR_007G007200</name>
</gene>
<dbReference type="InParanoid" id="A0A2K1ZLZ7"/>
<protein>
    <submittedName>
        <fullName evidence="1">Uncharacterized protein</fullName>
    </submittedName>
</protein>
<sequence>MSLNFKGGSKGACFQSTRSQLKPKKFDSAGVKLIAIGVVTPDKAAMLADRCLPFPMDCLYAGPERKACDVLGLYYGFGRTFFNPASVFSRSHALRKAVKNNTIEATLDDRSGVLQQV</sequence>
<proteinExistence type="predicted"/>
<dbReference type="PANTHER" id="PTHR28630:SF23">
    <property type="entry name" value="THIOREDOXIN SUPERFAMILY PROTEIN"/>
    <property type="match status" value="1"/>
</dbReference>
<dbReference type="AlphaFoldDB" id="A0A2K1ZLZ7"/>
<dbReference type="STRING" id="3694.A0A2K1ZLZ7"/>
<evidence type="ECO:0000313" key="1">
    <source>
        <dbReference type="EMBL" id="PNT26307.1"/>
    </source>
</evidence>
<organism evidence="1 2">
    <name type="scientific">Populus trichocarpa</name>
    <name type="common">Western balsam poplar</name>
    <name type="synonym">Populus balsamifera subsp. trichocarpa</name>
    <dbReference type="NCBI Taxonomy" id="3694"/>
    <lineage>
        <taxon>Eukaryota</taxon>
        <taxon>Viridiplantae</taxon>
        <taxon>Streptophyta</taxon>
        <taxon>Embryophyta</taxon>
        <taxon>Tracheophyta</taxon>
        <taxon>Spermatophyta</taxon>
        <taxon>Magnoliopsida</taxon>
        <taxon>eudicotyledons</taxon>
        <taxon>Gunneridae</taxon>
        <taxon>Pentapetalae</taxon>
        <taxon>rosids</taxon>
        <taxon>fabids</taxon>
        <taxon>Malpighiales</taxon>
        <taxon>Salicaceae</taxon>
        <taxon>Saliceae</taxon>
        <taxon>Populus</taxon>
    </lineage>
</organism>
<reference evidence="1 2" key="1">
    <citation type="journal article" date="2006" name="Science">
        <title>The genome of black cottonwood, Populus trichocarpa (Torr. &amp; Gray).</title>
        <authorList>
            <person name="Tuskan G.A."/>
            <person name="Difazio S."/>
            <person name="Jansson S."/>
            <person name="Bohlmann J."/>
            <person name="Grigoriev I."/>
            <person name="Hellsten U."/>
            <person name="Putnam N."/>
            <person name="Ralph S."/>
            <person name="Rombauts S."/>
            <person name="Salamov A."/>
            <person name="Schein J."/>
            <person name="Sterck L."/>
            <person name="Aerts A."/>
            <person name="Bhalerao R.R."/>
            <person name="Bhalerao R.P."/>
            <person name="Blaudez D."/>
            <person name="Boerjan W."/>
            <person name="Brun A."/>
            <person name="Brunner A."/>
            <person name="Busov V."/>
            <person name="Campbell M."/>
            <person name="Carlson J."/>
            <person name="Chalot M."/>
            <person name="Chapman J."/>
            <person name="Chen G.L."/>
            <person name="Cooper D."/>
            <person name="Coutinho P.M."/>
            <person name="Couturier J."/>
            <person name="Covert S."/>
            <person name="Cronk Q."/>
            <person name="Cunningham R."/>
            <person name="Davis J."/>
            <person name="Degroeve S."/>
            <person name="Dejardin A."/>
            <person name="Depamphilis C."/>
            <person name="Detter J."/>
            <person name="Dirks B."/>
            <person name="Dubchak I."/>
            <person name="Duplessis S."/>
            <person name="Ehlting J."/>
            <person name="Ellis B."/>
            <person name="Gendler K."/>
            <person name="Goodstein D."/>
            <person name="Gribskov M."/>
            <person name="Grimwood J."/>
            <person name="Groover A."/>
            <person name="Gunter L."/>
            <person name="Hamberger B."/>
            <person name="Heinze B."/>
            <person name="Helariutta Y."/>
            <person name="Henrissat B."/>
            <person name="Holligan D."/>
            <person name="Holt R."/>
            <person name="Huang W."/>
            <person name="Islam-Faridi N."/>
            <person name="Jones S."/>
            <person name="Jones-Rhoades M."/>
            <person name="Jorgensen R."/>
            <person name="Joshi C."/>
            <person name="Kangasjarvi J."/>
            <person name="Karlsson J."/>
            <person name="Kelleher C."/>
            <person name="Kirkpatrick R."/>
            <person name="Kirst M."/>
            <person name="Kohler A."/>
            <person name="Kalluri U."/>
            <person name="Larimer F."/>
            <person name="Leebens-Mack J."/>
            <person name="Leple J.C."/>
            <person name="Locascio P."/>
            <person name="Lou Y."/>
            <person name="Lucas S."/>
            <person name="Martin F."/>
            <person name="Montanini B."/>
            <person name="Napoli C."/>
            <person name="Nelson D.R."/>
            <person name="Nelson C."/>
            <person name="Nieminen K."/>
            <person name="Nilsson O."/>
            <person name="Pereda V."/>
            <person name="Peter G."/>
            <person name="Philippe R."/>
            <person name="Pilate G."/>
            <person name="Poliakov A."/>
            <person name="Razumovskaya J."/>
            <person name="Richardson P."/>
            <person name="Rinaldi C."/>
            <person name="Ritland K."/>
            <person name="Rouze P."/>
            <person name="Ryaboy D."/>
            <person name="Schmutz J."/>
            <person name="Schrader J."/>
            <person name="Segerman B."/>
            <person name="Shin H."/>
            <person name="Siddiqui A."/>
            <person name="Sterky F."/>
            <person name="Terry A."/>
            <person name="Tsai C.J."/>
            <person name="Uberbacher E."/>
            <person name="Unneberg P."/>
            <person name="Vahala J."/>
            <person name="Wall K."/>
            <person name="Wessler S."/>
            <person name="Yang G."/>
            <person name="Yin T."/>
            <person name="Douglas C."/>
            <person name="Marra M."/>
            <person name="Sandberg G."/>
            <person name="Van de Peer Y."/>
            <person name="Rokhsar D."/>
        </authorList>
    </citation>
    <scope>NUCLEOTIDE SEQUENCE [LARGE SCALE GENOMIC DNA]</scope>
    <source>
        <strain evidence="2">cv. Nisqually</strain>
    </source>
</reference>
<dbReference type="EMBL" id="CM009296">
    <property type="protein sequence ID" value="PNT26307.1"/>
    <property type="molecule type" value="Genomic_DNA"/>
</dbReference>
<dbReference type="Proteomes" id="UP000006729">
    <property type="component" value="Chromosome 7"/>
</dbReference>